<dbReference type="EMBL" id="AXCM01002536">
    <property type="status" value="NOT_ANNOTATED_CDS"/>
    <property type="molecule type" value="Genomic_DNA"/>
</dbReference>
<dbReference type="EnsemblMetazoa" id="ACUA001917-RA">
    <property type="protein sequence ID" value="ACUA001917-PA"/>
    <property type="gene ID" value="ACUA001917"/>
</dbReference>
<reference evidence="2" key="2">
    <citation type="submission" date="2020-05" db="UniProtKB">
        <authorList>
            <consortium name="EnsemblMetazoa"/>
        </authorList>
    </citation>
    <scope>IDENTIFICATION</scope>
    <source>
        <strain evidence="2">A-37</strain>
    </source>
</reference>
<accession>A0A182LTZ6</accession>
<protein>
    <submittedName>
        <fullName evidence="2">Uncharacterized protein</fullName>
    </submittedName>
</protein>
<feature type="region of interest" description="Disordered" evidence="1">
    <location>
        <begin position="129"/>
        <end position="159"/>
    </location>
</feature>
<dbReference type="VEuPathDB" id="VectorBase:ACUA001917"/>
<feature type="compositionally biased region" description="Low complexity" evidence="1">
    <location>
        <begin position="130"/>
        <end position="149"/>
    </location>
</feature>
<name>A0A182LTZ6_9DIPT</name>
<sequence length="194" mass="19384">MLQVIGFACFQTREPSELKCSERQLYALMTKDRFTISSNSSAQQAPSIPHAPLSASASALNTTSTASGSAATITVGTIKLTSGGIATITNASIASGTPNVTAPLVGSSGPQGSTTSLTMTGQFAKCPSPGSTIGTISTGTTRSVSTTLGPPNSGHPTSVTSFSTALSSRITAQVPPPTTLPIGSMAASDILATF</sequence>
<reference evidence="3" key="1">
    <citation type="submission" date="2013-09" db="EMBL/GenBank/DDBJ databases">
        <title>The Genome Sequence of Anopheles culicifacies species A.</title>
        <authorList>
            <consortium name="The Broad Institute Genomics Platform"/>
            <person name="Neafsey D.E."/>
            <person name="Besansky N."/>
            <person name="Howell P."/>
            <person name="Walton C."/>
            <person name="Young S.K."/>
            <person name="Zeng Q."/>
            <person name="Gargeya S."/>
            <person name="Fitzgerald M."/>
            <person name="Haas B."/>
            <person name="Abouelleil A."/>
            <person name="Allen A.W."/>
            <person name="Alvarado L."/>
            <person name="Arachchi H.M."/>
            <person name="Berlin A.M."/>
            <person name="Chapman S.B."/>
            <person name="Gainer-Dewar J."/>
            <person name="Goldberg J."/>
            <person name="Griggs A."/>
            <person name="Gujja S."/>
            <person name="Hansen M."/>
            <person name="Howarth C."/>
            <person name="Imamovic A."/>
            <person name="Ireland A."/>
            <person name="Larimer J."/>
            <person name="McCowan C."/>
            <person name="Murphy C."/>
            <person name="Pearson M."/>
            <person name="Poon T.W."/>
            <person name="Priest M."/>
            <person name="Roberts A."/>
            <person name="Saif S."/>
            <person name="Shea T."/>
            <person name="Sisk P."/>
            <person name="Sykes S."/>
            <person name="Wortman J."/>
            <person name="Nusbaum C."/>
            <person name="Birren B."/>
        </authorList>
    </citation>
    <scope>NUCLEOTIDE SEQUENCE [LARGE SCALE GENOMIC DNA]</scope>
    <source>
        <strain evidence="3">A-37</strain>
    </source>
</reference>
<keyword evidence="3" id="KW-1185">Reference proteome</keyword>
<evidence type="ECO:0000313" key="3">
    <source>
        <dbReference type="Proteomes" id="UP000075883"/>
    </source>
</evidence>
<dbReference type="Proteomes" id="UP000075883">
    <property type="component" value="Unassembled WGS sequence"/>
</dbReference>
<evidence type="ECO:0000256" key="1">
    <source>
        <dbReference type="SAM" id="MobiDB-lite"/>
    </source>
</evidence>
<dbReference type="AlphaFoldDB" id="A0A182LTZ6"/>
<evidence type="ECO:0000313" key="2">
    <source>
        <dbReference type="EnsemblMetazoa" id="ACUA001917-PA"/>
    </source>
</evidence>
<organism evidence="2 3">
    <name type="scientific">Anopheles culicifacies</name>
    <dbReference type="NCBI Taxonomy" id="139723"/>
    <lineage>
        <taxon>Eukaryota</taxon>
        <taxon>Metazoa</taxon>
        <taxon>Ecdysozoa</taxon>
        <taxon>Arthropoda</taxon>
        <taxon>Hexapoda</taxon>
        <taxon>Insecta</taxon>
        <taxon>Pterygota</taxon>
        <taxon>Neoptera</taxon>
        <taxon>Endopterygota</taxon>
        <taxon>Diptera</taxon>
        <taxon>Nematocera</taxon>
        <taxon>Culicoidea</taxon>
        <taxon>Culicidae</taxon>
        <taxon>Anophelinae</taxon>
        <taxon>Anopheles</taxon>
        <taxon>culicifacies species complex</taxon>
    </lineage>
</organism>
<proteinExistence type="predicted"/>